<name>A0A917CZW7_9NOCA</name>
<evidence type="ECO:0000313" key="1">
    <source>
        <dbReference type="EMBL" id="GGG03811.1"/>
    </source>
</evidence>
<accession>A0A917CZW7</accession>
<evidence type="ECO:0000313" key="2">
    <source>
        <dbReference type="Proteomes" id="UP000654257"/>
    </source>
</evidence>
<protein>
    <submittedName>
        <fullName evidence="1">Uncharacterized protein</fullName>
    </submittedName>
</protein>
<sequence length="90" mass="9768">MEFLQYLYPGATTFVQAVSEVFPFTTEDQAQSFVGYAIGLCAVEENAGAGVVESLRETTPVEFEKNYGLAITQDVANVVVDRYGSVCEEG</sequence>
<reference evidence="1" key="2">
    <citation type="submission" date="2020-09" db="EMBL/GenBank/DDBJ databases">
        <authorList>
            <person name="Sun Q."/>
            <person name="Sedlacek I."/>
        </authorList>
    </citation>
    <scope>NUCLEOTIDE SEQUENCE</scope>
    <source>
        <strain evidence="1">CCM 7905</strain>
    </source>
</reference>
<dbReference type="Proteomes" id="UP000654257">
    <property type="component" value="Unassembled WGS sequence"/>
</dbReference>
<gene>
    <name evidence="1" type="ORF">GCM10007304_17420</name>
</gene>
<comment type="caution">
    <text evidence="1">The sequence shown here is derived from an EMBL/GenBank/DDBJ whole genome shotgun (WGS) entry which is preliminary data.</text>
</comment>
<dbReference type="AlphaFoldDB" id="A0A917CZW7"/>
<dbReference type="EMBL" id="BMCU01000002">
    <property type="protein sequence ID" value="GGG03811.1"/>
    <property type="molecule type" value="Genomic_DNA"/>
</dbReference>
<keyword evidence="2" id="KW-1185">Reference proteome</keyword>
<reference evidence="1" key="1">
    <citation type="journal article" date="2014" name="Int. J. Syst. Evol. Microbiol.">
        <title>Complete genome sequence of Corynebacterium casei LMG S-19264T (=DSM 44701T), isolated from a smear-ripened cheese.</title>
        <authorList>
            <consortium name="US DOE Joint Genome Institute (JGI-PGF)"/>
            <person name="Walter F."/>
            <person name="Albersmeier A."/>
            <person name="Kalinowski J."/>
            <person name="Ruckert C."/>
        </authorList>
    </citation>
    <scope>NUCLEOTIDE SEQUENCE</scope>
    <source>
        <strain evidence="1">CCM 7905</strain>
    </source>
</reference>
<organism evidence="1 2">
    <name type="scientific">Rhodococcoides trifolii</name>
    <dbReference type="NCBI Taxonomy" id="908250"/>
    <lineage>
        <taxon>Bacteria</taxon>
        <taxon>Bacillati</taxon>
        <taxon>Actinomycetota</taxon>
        <taxon>Actinomycetes</taxon>
        <taxon>Mycobacteriales</taxon>
        <taxon>Nocardiaceae</taxon>
        <taxon>Rhodococcoides</taxon>
    </lineage>
</organism>
<proteinExistence type="predicted"/>